<feature type="compositionally biased region" description="Basic residues" evidence="2">
    <location>
        <begin position="1"/>
        <end position="10"/>
    </location>
</feature>
<feature type="compositionally biased region" description="Low complexity" evidence="2">
    <location>
        <begin position="33"/>
        <end position="43"/>
    </location>
</feature>
<feature type="coiled-coil region" evidence="1">
    <location>
        <begin position="86"/>
        <end position="125"/>
    </location>
</feature>
<keyword evidence="4" id="KW-1185">Reference proteome</keyword>
<sequence length="435" mass="49117">MRTRSDRRHNRNNDRKVLVAEESNKNWADTDTDSSSSSSSSSDSEQEEVHYLMANQTSEVEVFDFSNTEFTREDLITALNEMVYEYRKLSQTFEEVKDENLKTENESLRIRSSELESEIEKLKLIMSSWTQSFVSLDKLREIQKPANDRTGLGFNASESSAGETSTQSHLVYDKFKKMSFVKASVIHDPCESERYDDRISELLNKKGKAGIGYDKPESPKYGWLKNRLDKEKAKAGSKSLLATMADPDPVSPGRSGSITDSACKNQLVVVSVQYDPFNTYISIRSTTIGKSRVARDPIAMHLGDQIAQFRTCPSDHDNIGYPRMKASGESSKTKHRLHASRPHPIPPPNDPMTNQYNQDLGLIHSTNGNHLESPNEGSSIDHQVTIHLHAQNITMFPTNETWYFASQMLVSSSGGLILILMAQSTRNEFRMHGEY</sequence>
<evidence type="ECO:0000313" key="4">
    <source>
        <dbReference type="Proteomes" id="UP000250235"/>
    </source>
</evidence>
<evidence type="ECO:0000256" key="2">
    <source>
        <dbReference type="SAM" id="MobiDB-lite"/>
    </source>
</evidence>
<reference evidence="3 4" key="1">
    <citation type="journal article" date="2015" name="Proc. Natl. Acad. Sci. U.S.A.">
        <title>The resurrection genome of Boea hygrometrica: A blueprint for survival of dehydration.</title>
        <authorList>
            <person name="Xiao L."/>
            <person name="Yang G."/>
            <person name="Zhang L."/>
            <person name="Yang X."/>
            <person name="Zhao S."/>
            <person name="Ji Z."/>
            <person name="Zhou Q."/>
            <person name="Hu M."/>
            <person name="Wang Y."/>
            <person name="Chen M."/>
            <person name="Xu Y."/>
            <person name="Jin H."/>
            <person name="Xiao X."/>
            <person name="Hu G."/>
            <person name="Bao F."/>
            <person name="Hu Y."/>
            <person name="Wan P."/>
            <person name="Li L."/>
            <person name="Deng X."/>
            <person name="Kuang T."/>
            <person name="Xiang C."/>
            <person name="Zhu J.K."/>
            <person name="Oliver M.J."/>
            <person name="He Y."/>
        </authorList>
    </citation>
    <scope>NUCLEOTIDE SEQUENCE [LARGE SCALE GENOMIC DNA]</scope>
    <source>
        <strain evidence="4">cv. XS01</strain>
    </source>
</reference>
<accession>A0A2Z7CMV1</accession>
<organism evidence="3 4">
    <name type="scientific">Dorcoceras hygrometricum</name>
    <dbReference type="NCBI Taxonomy" id="472368"/>
    <lineage>
        <taxon>Eukaryota</taxon>
        <taxon>Viridiplantae</taxon>
        <taxon>Streptophyta</taxon>
        <taxon>Embryophyta</taxon>
        <taxon>Tracheophyta</taxon>
        <taxon>Spermatophyta</taxon>
        <taxon>Magnoliopsida</taxon>
        <taxon>eudicotyledons</taxon>
        <taxon>Gunneridae</taxon>
        <taxon>Pentapetalae</taxon>
        <taxon>asterids</taxon>
        <taxon>lamiids</taxon>
        <taxon>Lamiales</taxon>
        <taxon>Gesneriaceae</taxon>
        <taxon>Didymocarpoideae</taxon>
        <taxon>Trichosporeae</taxon>
        <taxon>Loxocarpinae</taxon>
        <taxon>Dorcoceras</taxon>
    </lineage>
</organism>
<name>A0A2Z7CMV1_9LAMI</name>
<dbReference type="Proteomes" id="UP000250235">
    <property type="component" value="Unassembled WGS sequence"/>
</dbReference>
<feature type="region of interest" description="Disordered" evidence="2">
    <location>
        <begin position="326"/>
        <end position="359"/>
    </location>
</feature>
<dbReference type="AlphaFoldDB" id="A0A2Z7CMV1"/>
<gene>
    <name evidence="3" type="ORF">F511_27264</name>
</gene>
<protein>
    <submittedName>
        <fullName evidence="3">Pentatricopeptide repeat-containing protein mitochondrial</fullName>
    </submittedName>
</protein>
<feature type="region of interest" description="Disordered" evidence="2">
    <location>
        <begin position="1"/>
        <end position="49"/>
    </location>
</feature>
<keyword evidence="1" id="KW-0175">Coiled coil</keyword>
<evidence type="ECO:0000313" key="3">
    <source>
        <dbReference type="EMBL" id="KZV46106.1"/>
    </source>
</evidence>
<proteinExistence type="predicted"/>
<feature type="compositionally biased region" description="Basic and acidic residues" evidence="2">
    <location>
        <begin position="11"/>
        <end position="24"/>
    </location>
</feature>
<evidence type="ECO:0000256" key="1">
    <source>
        <dbReference type="SAM" id="Coils"/>
    </source>
</evidence>
<dbReference type="EMBL" id="KQ995711">
    <property type="protein sequence ID" value="KZV46106.1"/>
    <property type="molecule type" value="Genomic_DNA"/>
</dbReference>